<dbReference type="InterPro" id="IPR008269">
    <property type="entry name" value="Lon_proteolytic"/>
</dbReference>
<dbReference type="PROSITE" id="PS51786">
    <property type="entry name" value="LON_PROTEOLYTIC"/>
    <property type="match status" value="1"/>
</dbReference>
<dbReference type="NCBIfam" id="NF041438">
    <property type="entry name" value="SepM_fam_S16"/>
    <property type="match status" value="1"/>
</dbReference>
<proteinExistence type="inferred from homology"/>
<keyword evidence="1" id="KW-0720">Serine protease</keyword>
<dbReference type="GO" id="GO:0006508">
    <property type="term" value="P:proteolysis"/>
    <property type="evidence" value="ECO:0007669"/>
    <property type="project" value="UniProtKB-KW"/>
</dbReference>
<name>A0A161PV64_9FIRM</name>
<keyword evidence="4" id="KW-1185">Reference proteome</keyword>
<dbReference type="Pfam" id="PF13180">
    <property type="entry name" value="PDZ_2"/>
    <property type="match status" value="1"/>
</dbReference>
<accession>A0A161PV64</accession>
<dbReference type="GO" id="GO:0005524">
    <property type="term" value="F:ATP binding"/>
    <property type="evidence" value="ECO:0007669"/>
    <property type="project" value="InterPro"/>
</dbReference>
<keyword evidence="1 3" id="KW-0378">Hydrolase</keyword>
<dbReference type="STRING" id="520767.ATZ99_10110"/>
<evidence type="ECO:0000259" key="2">
    <source>
        <dbReference type="PROSITE" id="PS51786"/>
    </source>
</evidence>
<dbReference type="OrthoDB" id="2356897at2"/>
<dbReference type="InterPro" id="IPR027065">
    <property type="entry name" value="Lon_Prtase"/>
</dbReference>
<gene>
    <name evidence="3" type="primary">lon_1</name>
    <name evidence="3" type="ORF">ATZ99_10110</name>
</gene>
<protein>
    <recommendedName>
        <fullName evidence="1">endopeptidase La</fullName>
        <ecNumber evidence="1">3.4.21.53</ecNumber>
    </recommendedName>
</protein>
<comment type="caution">
    <text evidence="3">The sequence shown here is derived from an EMBL/GenBank/DDBJ whole genome shotgun (WGS) entry which is preliminary data.</text>
</comment>
<feature type="domain" description="Lon proteolytic" evidence="2">
    <location>
        <begin position="237"/>
        <end position="333"/>
    </location>
</feature>
<dbReference type="InterPro" id="IPR001478">
    <property type="entry name" value="PDZ"/>
</dbReference>
<dbReference type="EMBL" id="LOHZ01000025">
    <property type="protein sequence ID" value="KYO66766.1"/>
    <property type="molecule type" value="Genomic_DNA"/>
</dbReference>
<comment type="catalytic activity">
    <reaction evidence="1">
        <text>Hydrolysis of proteins in presence of ATP.</text>
        <dbReference type="EC" id="3.4.21.53"/>
    </reaction>
</comment>
<dbReference type="Gene3D" id="3.30.230.10">
    <property type="match status" value="1"/>
</dbReference>
<dbReference type="RefSeq" id="WP_068748146.1">
    <property type="nucleotide sequence ID" value="NZ_LOHZ01000025.1"/>
</dbReference>
<dbReference type="InterPro" id="IPR036034">
    <property type="entry name" value="PDZ_sf"/>
</dbReference>
<dbReference type="Pfam" id="PF05362">
    <property type="entry name" value="Lon_C"/>
    <property type="match status" value="1"/>
</dbReference>
<evidence type="ECO:0000256" key="1">
    <source>
        <dbReference type="PROSITE-ProRule" id="PRU01122"/>
    </source>
</evidence>
<dbReference type="InterPro" id="IPR014721">
    <property type="entry name" value="Ribsml_uS5_D2-typ_fold_subgr"/>
</dbReference>
<feature type="active site" evidence="1">
    <location>
        <position position="284"/>
    </location>
</feature>
<dbReference type="GO" id="GO:0004252">
    <property type="term" value="F:serine-type endopeptidase activity"/>
    <property type="evidence" value="ECO:0007669"/>
    <property type="project" value="UniProtKB-UniRule"/>
</dbReference>
<dbReference type="EC" id="3.4.21.53" evidence="1"/>
<keyword evidence="1 3" id="KW-0645">Protease</keyword>
<dbReference type="GO" id="GO:0030163">
    <property type="term" value="P:protein catabolic process"/>
    <property type="evidence" value="ECO:0007669"/>
    <property type="project" value="InterPro"/>
</dbReference>
<dbReference type="AlphaFoldDB" id="A0A161PV64"/>
<dbReference type="SUPFAM" id="SSF50156">
    <property type="entry name" value="PDZ domain-like"/>
    <property type="match status" value="1"/>
</dbReference>
<dbReference type="SUPFAM" id="SSF54211">
    <property type="entry name" value="Ribosomal protein S5 domain 2-like"/>
    <property type="match status" value="1"/>
</dbReference>
<reference evidence="3 4" key="1">
    <citation type="submission" date="2015-12" db="EMBL/GenBank/DDBJ databases">
        <title>Draft genome of Thermovenabulum gondwanense isolated from a red thermophilic microbial mat colonisisng an outflow channel of a bore well.</title>
        <authorList>
            <person name="Patel B.K."/>
        </authorList>
    </citation>
    <scope>NUCLEOTIDE SEQUENCE [LARGE SCALE GENOMIC DNA]</scope>
    <source>
        <strain evidence="3 4">R270</strain>
    </source>
</reference>
<dbReference type="GO" id="GO:0004176">
    <property type="term" value="F:ATP-dependent peptidase activity"/>
    <property type="evidence" value="ECO:0007669"/>
    <property type="project" value="UniProtKB-UniRule"/>
</dbReference>
<dbReference type="PATRIC" id="fig|520767.4.peg.1110"/>
<dbReference type="PANTHER" id="PTHR10046">
    <property type="entry name" value="ATP DEPENDENT LON PROTEASE FAMILY MEMBER"/>
    <property type="match status" value="1"/>
</dbReference>
<comment type="similarity">
    <text evidence="1">Belongs to the peptidase S16 family.</text>
</comment>
<sequence length="333" mass="36908">MNNFLKRNLKKLIITLVILFALNFYLSQNYSIIAPGITVDLKQIVSVEGGDKEEKGAFYLTTVSTRDINIPLFLYAFLSPSVEIEKKEDIIPPGWDMKKYIEYMKQWMEESQKIAEVVALKKAGYNPQILGNGAKVVEVIEDSPAKGKIFPGDVVKKVDGEKINIAEEMIKKVSNRKVGDPVTLEIDREGEKKVITIPTIESKTEKGKAMVGLLITTMDWKPILPKKIIINTGEISGPSAGLMFTLEILNQLLPEDLTKGKKIAGTGTISLDGTVGEIGGVKQKVLAAYRDKAEIFFVPVKNAEDAKKAAKNLNIKIIPVNNIDEVLNYLRSM</sequence>
<evidence type="ECO:0000313" key="4">
    <source>
        <dbReference type="Proteomes" id="UP000075737"/>
    </source>
</evidence>
<feature type="active site" evidence="1">
    <location>
        <position position="239"/>
    </location>
</feature>
<dbReference type="InterPro" id="IPR020568">
    <property type="entry name" value="Ribosomal_Su5_D2-typ_SF"/>
</dbReference>
<evidence type="ECO:0000313" key="3">
    <source>
        <dbReference type="EMBL" id="KYO66766.1"/>
    </source>
</evidence>
<dbReference type="SMART" id="SM00228">
    <property type="entry name" value="PDZ"/>
    <property type="match status" value="1"/>
</dbReference>
<organism evidence="3 4">
    <name type="scientific">Thermovenabulum gondwanense</name>
    <dbReference type="NCBI Taxonomy" id="520767"/>
    <lineage>
        <taxon>Bacteria</taxon>
        <taxon>Bacillati</taxon>
        <taxon>Bacillota</taxon>
        <taxon>Clostridia</taxon>
        <taxon>Thermosediminibacterales</taxon>
        <taxon>Thermosediminibacteraceae</taxon>
        <taxon>Thermovenabulum</taxon>
    </lineage>
</organism>
<dbReference type="Proteomes" id="UP000075737">
    <property type="component" value="Unassembled WGS sequence"/>
</dbReference>